<name>A0A3M6VV71_9STRA</name>
<evidence type="ECO:0000259" key="2">
    <source>
        <dbReference type="SMART" id="SM00322"/>
    </source>
</evidence>
<evidence type="ECO:0000313" key="6">
    <source>
        <dbReference type="Proteomes" id="UP000286097"/>
    </source>
</evidence>
<feature type="domain" description="K Homology" evidence="2">
    <location>
        <begin position="7"/>
        <end position="73"/>
    </location>
</feature>
<dbReference type="GO" id="GO:0003723">
    <property type="term" value="F:RNA binding"/>
    <property type="evidence" value="ECO:0007669"/>
    <property type="project" value="UniProtKB-UniRule"/>
</dbReference>
<dbReference type="AlphaFoldDB" id="A0A3M6VV71"/>
<gene>
    <name evidence="4" type="ORF">DD237_000447</name>
    <name evidence="3" type="ORF">DD238_000295</name>
</gene>
<accession>A0A3M6VV71</accession>
<sequence length="392" mass="45126">MSYYSTPMKTKNVSIPDHVSVGAVIGKGGSYCKALREKHGVRCFVDGNDRKVALKGPRSCIQSAEDELIRLFASLETTEASEQRVFDIVARGGPSHLWTFRKDDETSSNFRIEEYPYRLQQSGRAVETANQDDAWIKEFHEDDTANVMSYLLETPSKLLPRIKLSFGKLCFKLKSIRYENATISWPELQKLRNYHDFLTRWSNFCKRTSPSIAALMDDLEEWMEKGVEVQKLLSVHVADSEGKVFNMKYHLVEGQWELYKAYNKRHVRGSYDVVFDKDISFRLRAVTREKVSKNASADIERHLDISIPDNGDFFRTKVSLNSTAPVGMQINSFETKSKAYVEANGLHFAICYLDQRQEEFRLECRLSNAEKEKLDVKDNEAQVVLKKVLQML</sequence>
<dbReference type="VEuPathDB" id="FungiDB:DD237_000447"/>
<evidence type="ECO:0000313" key="3">
    <source>
        <dbReference type="EMBL" id="RMX70123.1"/>
    </source>
</evidence>
<dbReference type="Gene3D" id="3.30.1370.10">
    <property type="entry name" value="K Homology domain, type 1"/>
    <property type="match status" value="1"/>
</dbReference>
<dbReference type="Proteomes" id="UP000282087">
    <property type="component" value="Unassembled WGS sequence"/>
</dbReference>
<evidence type="ECO:0000256" key="1">
    <source>
        <dbReference type="PROSITE-ProRule" id="PRU00117"/>
    </source>
</evidence>
<dbReference type="Proteomes" id="UP000286097">
    <property type="component" value="Unassembled WGS sequence"/>
</dbReference>
<proteinExistence type="predicted"/>
<keyword evidence="1" id="KW-0694">RNA-binding</keyword>
<reference evidence="5 6" key="1">
    <citation type="submission" date="2018-06" db="EMBL/GenBank/DDBJ databases">
        <title>Comparative genomics of downy mildews reveals potential adaptations to biotrophy.</title>
        <authorList>
            <person name="Fletcher K."/>
            <person name="Klosterman S.J."/>
            <person name="Derevnina L."/>
            <person name="Martin F."/>
            <person name="Koike S."/>
            <person name="Reyes Chin-Wo S."/>
            <person name="Mou B."/>
            <person name="Michelmore R."/>
        </authorList>
    </citation>
    <scope>NUCLEOTIDE SEQUENCE [LARGE SCALE GENOMIC DNA]</scope>
    <source>
        <strain evidence="4 6">R13</strain>
        <strain evidence="3 5">R14</strain>
    </source>
</reference>
<dbReference type="InterPro" id="IPR004088">
    <property type="entry name" value="KH_dom_type_1"/>
</dbReference>
<dbReference type="InterPro" id="IPR036612">
    <property type="entry name" value="KH_dom_type_1_sf"/>
</dbReference>
<organism evidence="3 5">
    <name type="scientific">Peronospora effusa</name>
    <dbReference type="NCBI Taxonomy" id="542832"/>
    <lineage>
        <taxon>Eukaryota</taxon>
        <taxon>Sar</taxon>
        <taxon>Stramenopiles</taxon>
        <taxon>Oomycota</taxon>
        <taxon>Peronosporomycetes</taxon>
        <taxon>Peronosporales</taxon>
        <taxon>Peronosporaceae</taxon>
        <taxon>Peronospora</taxon>
    </lineage>
</organism>
<dbReference type="SUPFAM" id="SSF54791">
    <property type="entry name" value="Eukaryotic type KH-domain (KH-domain type I)"/>
    <property type="match status" value="1"/>
</dbReference>
<dbReference type="OrthoDB" id="90120at2759"/>
<dbReference type="EMBL" id="QKXF01000773">
    <property type="protein sequence ID" value="RQM09007.1"/>
    <property type="molecule type" value="Genomic_DNA"/>
</dbReference>
<evidence type="ECO:0000313" key="5">
    <source>
        <dbReference type="Proteomes" id="UP000282087"/>
    </source>
</evidence>
<dbReference type="CDD" id="cd00105">
    <property type="entry name" value="KH-I"/>
    <property type="match status" value="1"/>
</dbReference>
<comment type="caution">
    <text evidence="3">The sequence shown here is derived from an EMBL/GenBank/DDBJ whole genome shotgun (WGS) entry which is preliminary data.</text>
</comment>
<dbReference type="EMBL" id="QLLG01000006">
    <property type="protein sequence ID" value="RMX70123.1"/>
    <property type="molecule type" value="Genomic_DNA"/>
</dbReference>
<dbReference type="InterPro" id="IPR004087">
    <property type="entry name" value="KH_dom"/>
</dbReference>
<evidence type="ECO:0000313" key="4">
    <source>
        <dbReference type="EMBL" id="RQM09007.1"/>
    </source>
</evidence>
<dbReference type="SMART" id="SM00322">
    <property type="entry name" value="KH"/>
    <property type="match status" value="1"/>
</dbReference>
<keyword evidence="5" id="KW-1185">Reference proteome</keyword>
<protein>
    <recommendedName>
        <fullName evidence="2">K Homology domain-containing protein</fullName>
    </recommendedName>
</protein>
<dbReference type="Pfam" id="PF00013">
    <property type="entry name" value="KH_1"/>
    <property type="match status" value="1"/>
</dbReference>
<dbReference type="PROSITE" id="PS50084">
    <property type="entry name" value="KH_TYPE_1"/>
    <property type="match status" value="1"/>
</dbReference>